<feature type="coiled-coil region" evidence="2">
    <location>
        <begin position="155"/>
        <end position="248"/>
    </location>
</feature>
<keyword evidence="1" id="KW-0862">Zinc</keyword>
<dbReference type="InterPro" id="IPR047153">
    <property type="entry name" value="TRIM45/56/19-like"/>
</dbReference>
<evidence type="ECO:0000313" key="4">
    <source>
        <dbReference type="EMBL" id="CAC5358241.1"/>
    </source>
</evidence>
<proteinExistence type="predicted"/>
<dbReference type="EMBL" id="CACVKT020000326">
    <property type="protein sequence ID" value="CAC5358241.1"/>
    <property type="molecule type" value="Genomic_DNA"/>
</dbReference>
<organism evidence="4 5">
    <name type="scientific">Mytilus coruscus</name>
    <name type="common">Sea mussel</name>
    <dbReference type="NCBI Taxonomy" id="42192"/>
    <lineage>
        <taxon>Eukaryota</taxon>
        <taxon>Metazoa</taxon>
        <taxon>Spiralia</taxon>
        <taxon>Lophotrochozoa</taxon>
        <taxon>Mollusca</taxon>
        <taxon>Bivalvia</taxon>
        <taxon>Autobranchia</taxon>
        <taxon>Pteriomorphia</taxon>
        <taxon>Mytilida</taxon>
        <taxon>Mytiloidea</taxon>
        <taxon>Mytilidae</taxon>
        <taxon>Mytilinae</taxon>
        <taxon>Mytilus</taxon>
    </lineage>
</organism>
<dbReference type="Gene3D" id="2.120.10.30">
    <property type="entry name" value="TolB, C-terminal domain"/>
    <property type="match status" value="1"/>
</dbReference>
<keyword evidence="1" id="KW-0479">Metal-binding</keyword>
<dbReference type="SUPFAM" id="SSF57845">
    <property type="entry name" value="B-box zinc-binding domain"/>
    <property type="match status" value="1"/>
</dbReference>
<dbReference type="InterPro" id="IPR011042">
    <property type="entry name" value="6-blade_b-propeller_TolB-like"/>
</dbReference>
<evidence type="ECO:0000259" key="3">
    <source>
        <dbReference type="PROSITE" id="PS50119"/>
    </source>
</evidence>
<sequence>MATSDPSCDICLNLHVTKSATVWCSECEEALCEECKQRHCIQKATKNHKTIQIEDYQELPIYIANIKLECEDHNRKLDFYCSIHNEPCCTRCVSEKHKDCRELKQLPEVVDGIKSSAAFSDLQDRVTDMSQVIGQLIKEKIDNKSNLQIQRTAVIAEVERVRKAINKHLDKIQDELLNMVRANEEQHRDNIDSMIGKLSKMKNDVDEIANALEKTKQHASNFQTFLGVNKWSREIETQEREVKTAHSDHSMDNVELLIKMSPLVEELEKNVSEFGKLVVTFSPRTKLVLWKEKQSQSLLITASKSISKIELSNLCSFDIPRGSSKCLITGCDMFEDERIVFADFTSVNKRLVVVNNEGLLIKEIKFEARPLDVAVLDSNTVAVTFFDEQIISIVDVGSSRIMRNIPVKEICFGICFIDGNLVVSMGNKIIKIIDLYGKVLSSVSKMAKSTYCTSCNDKIYYASEGNGVVYCCDLNGSVQWEFSCGKSDFPNGIAHDASGNVFVTCKNTNQVIVIESSGKKSRVLLTIDNGLNEPIAIHYNRKTDILLVCNKSGRCLMNKVMR</sequence>
<name>A0A6J7ZZ42_MYTCO</name>
<accession>A0A6J7ZZ42</accession>
<dbReference type="Gene3D" id="3.30.160.60">
    <property type="entry name" value="Classic Zinc Finger"/>
    <property type="match status" value="1"/>
</dbReference>
<evidence type="ECO:0000256" key="1">
    <source>
        <dbReference type="PROSITE-ProRule" id="PRU00024"/>
    </source>
</evidence>
<dbReference type="PANTHER" id="PTHR25462:SF296">
    <property type="entry name" value="MEIOTIC P26, ISOFORM F"/>
    <property type="match status" value="1"/>
</dbReference>
<gene>
    <name evidence="4" type="ORF">MCOR_1577</name>
</gene>
<evidence type="ECO:0000256" key="2">
    <source>
        <dbReference type="SAM" id="Coils"/>
    </source>
</evidence>
<reference evidence="4 5" key="1">
    <citation type="submission" date="2020-06" db="EMBL/GenBank/DDBJ databases">
        <authorList>
            <person name="Li R."/>
            <person name="Bekaert M."/>
        </authorList>
    </citation>
    <scope>NUCLEOTIDE SEQUENCE [LARGE SCALE GENOMIC DNA]</scope>
    <source>
        <strain evidence="5">wild</strain>
    </source>
</reference>
<dbReference type="SUPFAM" id="SSF101898">
    <property type="entry name" value="NHL repeat"/>
    <property type="match status" value="1"/>
</dbReference>
<dbReference type="AlphaFoldDB" id="A0A6J7ZZ42"/>
<protein>
    <recommendedName>
        <fullName evidence="3">B box-type domain-containing protein</fullName>
    </recommendedName>
</protein>
<feature type="domain" description="B box-type" evidence="3">
    <location>
        <begin position="6"/>
        <end position="53"/>
    </location>
</feature>
<dbReference type="OrthoDB" id="6062662at2759"/>
<dbReference type="GO" id="GO:0008270">
    <property type="term" value="F:zinc ion binding"/>
    <property type="evidence" value="ECO:0007669"/>
    <property type="project" value="UniProtKB-KW"/>
</dbReference>
<keyword evidence="1" id="KW-0863">Zinc-finger</keyword>
<evidence type="ECO:0000313" key="5">
    <source>
        <dbReference type="Proteomes" id="UP000507470"/>
    </source>
</evidence>
<keyword evidence="5" id="KW-1185">Reference proteome</keyword>
<dbReference type="PANTHER" id="PTHR25462">
    <property type="entry name" value="BONUS, ISOFORM C-RELATED"/>
    <property type="match status" value="1"/>
</dbReference>
<keyword evidence="2" id="KW-0175">Coiled coil</keyword>
<dbReference type="Proteomes" id="UP000507470">
    <property type="component" value="Unassembled WGS sequence"/>
</dbReference>
<dbReference type="InterPro" id="IPR000315">
    <property type="entry name" value="Znf_B-box"/>
</dbReference>
<dbReference type="PROSITE" id="PS50119">
    <property type="entry name" value="ZF_BBOX"/>
    <property type="match status" value="1"/>
</dbReference>